<keyword evidence="2" id="KW-1185">Reference proteome</keyword>
<gene>
    <name evidence="1" type="ORF">MML48_1g09301</name>
</gene>
<evidence type="ECO:0000313" key="1">
    <source>
        <dbReference type="EMBL" id="KAI4472218.1"/>
    </source>
</evidence>
<comment type="caution">
    <text evidence="1">The sequence shown here is derived from an EMBL/GenBank/DDBJ whole genome shotgun (WGS) entry which is preliminary data.</text>
</comment>
<evidence type="ECO:0000313" key="2">
    <source>
        <dbReference type="Proteomes" id="UP001056778"/>
    </source>
</evidence>
<protein>
    <submittedName>
        <fullName evidence="1">Uncharacterized protein</fullName>
    </submittedName>
</protein>
<accession>A0ACB9TZT5</accession>
<dbReference type="Proteomes" id="UP001056778">
    <property type="component" value="Chromosome 1"/>
</dbReference>
<dbReference type="EMBL" id="CM043015">
    <property type="protein sequence ID" value="KAI4472218.1"/>
    <property type="molecule type" value="Genomic_DNA"/>
</dbReference>
<organism evidence="1 2">
    <name type="scientific">Holotrichia oblita</name>
    <name type="common">Chafer beetle</name>
    <dbReference type="NCBI Taxonomy" id="644536"/>
    <lineage>
        <taxon>Eukaryota</taxon>
        <taxon>Metazoa</taxon>
        <taxon>Ecdysozoa</taxon>
        <taxon>Arthropoda</taxon>
        <taxon>Hexapoda</taxon>
        <taxon>Insecta</taxon>
        <taxon>Pterygota</taxon>
        <taxon>Neoptera</taxon>
        <taxon>Endopterygota</taxon>
        <taxon>Coleoptera</taxon>
        <taxon>Polyphaga</taxon>
        <taxon>Scarabaeiformia</taxon>
        <taxon>Scarabaeidae</taxon>
        <taxon>Melolonthinae</taxon>
        <taxon>Holotrichia</taxon>
    </lineage>
</organism>
<name>A0ACB9TZT5_HOLOL</name>
<sequence length="278" mass="28844">MNVLISGYYADHLSIAQEVRGNHTVRVKNESRGFHLNNLSYAGPIVMGVGGFIVVAACVMTFEARDSAAKVVPARFKMSTAAAASSALPSSSTLTPRHHGSYGGGGGGGVVGLPSTMTTTSAAAHYTSVHHHGSIRHSGSQTGGVGGGGGGGSGQFNADRRVLTQSFMQFSRGLAIESAAAAAAVQSRSNSGTLKITQGSICKSPSAPDFSAFERTTPEKSSPTTSSYRMIVQQQEHHRKSSVSPKAARRTFAACALLNPGLLHRHALSVDETAATYR</sequence>
<reference evidence="1" key="1">
    <citation type="submission" date="2022-04" db="EMBL/GenBank/DDBJ databases">
        <title>Chromosome-scale genome assembly of Holotrichia oblita Faldermann.</title>
        <authorList>
            <person name="Rongchong L."/>
        </authorList>
    </citation>
    <scope>NUCLEOTIDE SEQUENCE</scope>
    <source>
        <strain evidence="1">81SQS9</strain>
    </source>
</reference>
<proteinExistence type="predicted"/>